<reference evidence="2 3" key="1">
    <citation type="submission" date="2019-04" db="EMBL/GenBank/DDBJ databases">
        <title>Complete genome sequencing of Piscirickettsia salmonis strain Psal-009.</title>
        <authorList>
            <person name="Schober I."/>
            <person name="Bunk B."/>
            <person name="Sproer C."/>
            <person name="Carril G.P."/>
            <person name="Riedel T."/>
            <person name="Flores-Herrera P.A."/>
            <person name="Nourdin-Galindo G."/>
            <person name="Marshall S.H."/>
            <person name="Overmann J."/>
        </authorList>
    </citation>
    <scope>NUCLEOTIDE SEQUENCE [LARGE SCALE GENOMIC DNA]</scope>
    <source>
        <strain evidence="2 3">Psal-009</strain>
    </source>
</reference>
<feature type="region of interest" description="Disordered" evidence="1">
    <location>
        <begin position="52"/>
        <end position="81"/>
    </location>
</feature>
<dbReference type="AlphaFoldDB" id="A0A9Q5VFG9"/>
<name>A0A9Q5VFG9_PISSA</name>
<evidence type="ECO:0000256" key="1">
    <source>
        <dbReference type="SAM" id="MobiDB-lite"/>
    </source>
</evidence>
<keyword evidence="3" id="KW-1185">Reference proteome</keyword>
<organism evidence="2 3">
    <name type="scientific">Piscirickettsia salmonis</name>
    <dbReference type="NCBI Taxonomy" id="1238"/>
    <lineage>
        <taxon>Bacteria</taxon>
        <taxon>Pseudomonadati</taxon>
        <taxon>Pseudomonadota</taxon>
        <taxon>Gammaproteobacteria</taxon>
        <taxon>Thiotrichales</taxon>
        <taxon>Piscirickettsiaceae</taxon>
        <taxon>Piscirickettsia</taxon>
    </lineage>
</organism>
<proteinExistence type="predicted"/>
<protein>
    <submittedName>
        <fullName evidence="2">Uncharacterized protein</fullName>
    </submittedName>
</protein>
<feature type="region of interest" description="Disordered" evidence="1">
    <location>
        <begin position="1"/>
        <end position="27"/>
    </location>
</feature>
<dbReference type="Proteomes" id="UP000422232">
    <property type="component" value="Chromosome"/>
</dbReference>
<sequence>MAGGYLQTFRTDRTGSESMHGSTESGVSQCMELVNERMVSGDQKNKFTSSASTSIFFDHSQGEGTGNSQSHDGPTTRSDFG</sequence>
<evidence type="ECO:0000313" key="3">
    <source>
        <dbReference type="Proteomes" id="UP000422232"/>
    </source>
</evidence>
<feature type="compositionally biased region" description="Polar residues" evidence="1">
    <location>
        <begin position="16"/>
        <end position="27"/>
    </location>
</feature>
<gene>
    <name evidence="2" type="ORF">Psal009_00128</name>
</gene>
<feature type="compositionally biased region" description="Polar residues" evidence="1">
    <location>
        <begin position="66"/>
        <end position="81"/>
    </location>
</feature>
<evidence type="ECO:0000313" key="2">
    <source>
        <dbReference type="EMBL" id="QGO04270.1"/>
    </source>
</evidence>
<accession>A0A9Q5VFG9</accession>
<dbReference type="EMBL" id="CP038908">
    <property type="protein sequence ID" value="QGO04270.1"/>
    <property type="molecule type" value="Genomic_DNA"/>
</dbReference>